<protein>
    <submittedName>
        <fullName evidence="1">Uncharacterized protein</fullName>
    </submittedName>
</protein>
<accession>A0A6J7WQK8</accession>
<organism evidence="1">
    <name type="scientific">uncultured Caudovirales phage</name>
    <dbReference type="NCBI Taxonomy" id="2100421"/>
    <lineage>
        <taxon>Viruses</taxon>
        <taxon>Duplodnaviria</taxon>
        <taxon>Heunggongvirae</taxon>
        <taxon>Uroviricota</taxon>
        <taxon>Caudoviricetes</taxon>
        <taxon>Peduoviridae</taxon>
        <taxon>Maltschvirus</taxon>
        <taxon>Maltschvirus maltsch</taxon>
    </lineage>
</organism>
<dbReference type="EMBL" id="LR798278">
    <property type="protein sequence ID" value="CAB5220050.1"/>
    <property type="molecule type" value="Genomic_DNA"/>
</dbReference>
<gene>
    <name evidence="1" type="ORF">UFOVP239_39</name>
</gene>
<sequence>MSEFKPTMRLRFVSREMVVQREGTYEPQSIRVLQQYFEPTQSFVGICDGEWRDVVLTPENEL</sequence>
<name>A0A6J7WQK8_9CAUD</name>
<proteinExistence type="predicted"/>
<evidence type="ECO:0000313" key="1">
    <source>
        <dbReference type="EMBL" id="CAB5220050.1"/>
    </source>
</evidence>
<reference evidence="1" key="1">
    <citation type="submission" date="2020-05" db="EMBL/GenBank/DDBJ databases">
        <authorList>
            <person name="Chiriac C."/>
            <person name="Salcher M."/>
            <person name="Ghai R."/>
            <person name="Kavagutti S V."/>
        </authorList>
    </citation>
    <scope>NUCLEOTIDE SEQUENCE</scope>
</reference>